<dbReference type="Proteomes" id="UP000294299">
    <property type="component" value="Chromosome NFRAN"/>
</dbReference>
<evidence type="ECO:0000313" key="2">
    <source>
        <dbReference type="Proteomes" id="UP000294299"/>
    </source>
</evidence>
<proteinExistence type="predicted"/>
<accession>A0A484I6W8</accession>
<gene>
    <name evidence="1" type="ORF">NFRAN_0218</name>
</gene>
<organism evidence="1 2">
    <name type="scientific">Candidatus Nitrosocosmicus franklandianus</name>
    <dbReference type="NCBI Taxonomy" id="1798806"/>
    <lineage>
        <taxon>Archaea</taxon>
        <taxon>Nitrososphaerota</taxon>
        <taxon>Nitrososphaeria</taxon>
        <taxon>Nitrososphaerales</taxon>
        <taxon>Nitrososphaeraceae</taxon>
        <taxon>Candidatus Nitrosocosmicus</taxon>
    </lineage>
</organism>
<dbReference type="KEGG" id="nfn:NFRAN_0218"/>
<dbReference type="AlphaFoldDB" id="A0A484I6W8"/>
<evidence type="ECO:0000313" key="1">
    <source>
        <dbReference type="EMBL" id="VFJ12539.1"/>
    </source>
</evidence>
<keyword evidence="2" id="KW-1185">Reference proteome</keyword>
<name>A0A484I6W8_9ARCH</name>
<dbReference type="EMBL" id="LR216287">
    <property type="protein sequence ID" value="VFJ12539.1"/>
    <property type="molecule type" value="Genomic_DNA"/>
</dbReference>
<reference evidence="1 2" key="1">
    <citation type="submission" date="2019-02" db="EMBL/GenBank/DDBJ databases">
        <authorList>
            <person name="Lehtovirta-Morley E L."/>
        </authorList>
    </citation>
    <scope>NUCLEOTIDE SEQUENCE [LARGE SCALE GENOMIC DNA]</scope>
    <source>
        <strain evidence="1">NFRAN1</strain>
    </source>
</reference>
<protein>
    <submittedName>
        <fullName evidence="1">Uncharacterized protein</fullName>
    </submittedName>
</protein>
<sequence>MINTWIKFVDTNLLWLNKLQVKVVYAVFADRMQTQQKIYSSVTTLRIQ</sequence>